<evidence type="ECO:0000256" key="1">
    <source>
        <dbReference type="SAM" id="MobiDB-lite"/>
    </source>
</evidence>
<name>A0A7S1NKT6_9EUGL</name>
<dbReference type="AlphaFoldDB" id="A0A7S1NKT6"/>
<feature type="region of interest" description="Disordered" evidence="1">
    <location>
        <begin position="1"/>
        <end position="39"/>
    </location>
</feature>
<gene>
    <name evidence="2" type="ORF">EGYM00392_LOCUS37367</name>
</gene>
<dbReference type="EMBL" id="HBGA01100157">
    <property type="protein sequence ID" value="CAD9026237.1"/>
    <property type="molecule type" value="Transcribed_RNA"/>
</dbReference>
<accession>A0A7S1NKT6</accession>
<proteinExistence type="predicted"/>
<protein>
    <submittedName>
        <fullName evidence="2">Uncharacterized protein</fullName>
    </submittedName>
</protein>
<evidence type="ECO:0000313" key="2">
    <source>
        <dbReference type="EMBL" id="CAD9026237.1"/>
    </source>
</evidence>
<reference evidence="2" key="1">
    <citation type="submission" date="2021-01" db="EMBL/GenBank/DDBJ databases">
        <authorList>
            <person name="Corre E."/>
            <person name="Pelletier E."/>
            <person name="Niang G."/>
            <person name="Scheremetjew M."/>
            <person name="Finn R."/>
            <person name="Kale V."/>
            <person name="Holt S."/>
            <person name="Cochrane G."/>
            <person name="Meng A."/>
            <person name="Brown T."/>
            <person name="Cohen L."/>
        </authorList>
    </citation>
    <scope>NUCLEOTIDE SEQUENCE</scope>
    <source>
        <strain evidence="2">NIES-381</strain>
    </source>
</reference>
<organism evidence="2">
    <name type="scientific">Eutreptiella gymnastica</name>
    <dbReference type="NCBI Taxonomy" id="73025"/>
    <lineage>
        <taxon>Eukaryota</taxon>
        <taxon>Discoba</taxon>
        <taxon>Euglenozoa</taxon>
        <taxon>Euglenida</taxon>
        <taxon>Spirocuta</taxon>
        <taxon>Euglenophyceae</taxon>
        <taxon>Eutreptiales</taxon>
        <taxon>Eutreptiaceae</taxon>
        <taxon>Eutreptiella</taxon>
    </lineage>
</organism>
<sequence>MLSFLGGWRHWHPPPPNHPPQKSPSTRGGGGVTIQDSSRIQRGIMRERAFQVPRLVHAPHRSGTSIHAVRLLAMDIDLESPMAADQHAAKKPVQPSLRP</sequence>
<feature type="compositionally biased region" description="Pro residues" evidence="1">
    <location>
        <begin position="13"/>
        <end position="22"/>
    </location>
</feature>